<dbReference type="InterPro" id="IPR014030">
    <property type="entry name" value="Ketoacyl_synth_N"/>
</dbReference>
<dbReference type="RefSeq" id="WP_103959340.1">
    <property type="nucleotide sequence ID" value="NZ_FNVT01000009.1"/>
</dbReference>
<evidence type="ECO:0000313" key="5">
    <source>
        <dbReference type="EMBL" id="SEG95470.1"/>
    </source>
</evidence>
<dbReference type="GO" id="GO:0005829">
    <property type="term" value="C:cytosol"/>
    <property type="evidence" value="ECO:0007669"/>
    <property type="project" value="TreeGrafter"/>
</dbReference>
<dbReference type="PANTHER" id="PTHR11712">
    <property type="entry name" value="POLYKETIDE SYNTHASE-RELATED"/>
    <property type="match status" value="1"/>
</dbReference>
<evidence type="ECO:0000259" key="4">
    <source>
        <dbReference type="PROSITE" id="PS52004"/>
    </source>
</evidence>
<organism evidence="5 6">
    <name type="scientific">Nonomuraea solani</name>
    <dbReference type="NCBI Taxonomy" id="1144553"/>
    <lineage>
        <taxon>Bacteria</taxon>
        <taxon>Bacillati</taxon>
        <taxon>Actinomycetota</taxon>
        <taxon>Actinomycetes</taxon>
        <taxon>Streptosporangiales</taxon>
        <taxon>Streptosporangiaceae</taxon>
        <taxon>Nonomuraea</taxon>
    </lineage>
</organism>
<dbReference type="PANTHER" id="PTHR11712:SF336">
    <property type="entry name" value="3-OXOACYL-[ACYL-CARRIER-PROTEIN] SYNTHASE, MITOCHONDRIAL"/>
    <property type="match status" value="1"/>
</dbReference>
<dbReference type="InterPro" id="IPR016039">
    <property type="entry name" value="Thiolase-like"/>
</dbReference>
<reference evidence="5 6" key="1">
    <citation type="submission" date="2016-10" db="EMBL/GenBank/DDBJ databases">
        <authorList>
            <person name="de Groot N.N."/>
        </authorList>
    </citation>
    <scope>NUCLEOTIDE SEQUENCE [LARGE SCALE GENOMIC DNA]</scope>
    <source>
        <strain evidence="5 6">CGMCC 4.7037</strain>
    </source>
</reference>
<gene>
    <name evidence="5" type="ORF">SAMN05444920_10973</name>
</gene>
<sequence length="415" mass="42816">MRVAITGAAVLLPGSGRLADFDTMLREGGNAFGAAELVPGHEPVPASLLGSFSVRDWADDHLGDDREAHRRLRRAAGRAARPARTAACVALAAARAARLSEKERSAATVIVAGNNLALGDQAGKVIRYADDPGLVQPSHILDVFDTDAVGTVSQTVGAHAEGFSVGGASASGTVALAQAVRLVQAGFAARCLVVAPVSELSEIEVSAFLRSGAMSSYACRPFDVDRSGFLYGQGAAAVVLERPEDAAERGVPVTAEVLGHGQRLDGHRGTKPNADGQVAAMCQAIATAGLTPDDIDYVNAHATGSALGDATEADALHRVFGPSGHVRINATKALTGHCLSAAGLVELVATTLQMSGGYCHPNPWLDTPVRSDLRFVGTTAETCEVRFALSNSFAFGGINSSVVLGHPQAQKGEDR</sequence>
<comment type="similarity">
    <text evidence="1 3">Belongs to the thiolase-like superfamily. Beta-ketoacyl-ACP synthases family.</text>
</comment>
<dbReference type="Pfam" id="PF02801">
    <property type="entry name" value="Ketoacyl-synt_C"/>
    <property type="match status" value="1"/>
</dbReference>
<dbReference type="EMBL" id="FNVT01000009">
    <property type="protein sequence ID" value="SEG95470.1"/>
    <property type="molecule type" value="Genomic_DNA"/>
</dbReference>
<name>A0A1H6ECE0_9ACTN</name>
<dbReference type="GO" id="GO:0004315">
    <property type="term" value="F:3-oxoacyl-[acyl-carrier-protein] synthase activity"/>
    <property type="evidence" value="ECO:0007669"/>
    <property type="project" value="TreeGrafter"/>
</dbReference>
<protein>
    <submittedName>
        <fullName evidence="5">Malonyl-ACP decarboxylase</fullName>
    </submittedName>
</protein>
<dbReference type="SUPFAM" id="SSF53901">
    <property type="entry name" value="Thiolase-like"/>
    <property type="match status" value="2"/>
</dbReference>
<keyword evidence="6" id="KW-1185">Reference proteome</keyword>
<evidence type="ECO:0000313" key="6">
    <source>
        <dbReference type="Proteomes" id="UP000236732"/>
    </source>
</evidence>
<dbReference type="GO" id="GO:0006633">
    <property type="term" value="P:fatty acid biosynthetic process"/>
    <property type="evidence" value="ECO:0007669"/>
    <property type="project" value="TreeGrafter"/>
</dbReference>
<keyword evidence="2 3" id="KW-0808">Transferase</keyword>
<dbReference type="InterPro" id="IPR020841">
    <property type="entry name" value="PKS_Beta-ketoAc_synthase_dom"/>
</dbReference>
<evidence type="ECO:0000256" key="2">
    <source>
        <dbReference type="ARBA" id="ARBA00022679"/>
    </source>
</evidence>
<proteinExistence type="inferred from homology"/>
<accession>A0A1H6ECE0</accession>
<dbReference type="AlphaFoldDB" id="A0A1H6ECE0"/>
<dbReference type="OrthoDB" id="9808669at2"/>
<dbReference type="Pfam" id="PF00109">
    <property type="entry name" value="ketoacyl-synt"/>
    <property type="match status" value="1"/>
</dbReference>
<dbReference type="SMART" id="SM00825">
    <property type="entry name" value="PKS_KS"/>
    <property type="match status" value="1"/>
</dbReference>
<dbReference type="InterPro" id="IPR014031">
    <property type="entry name" value="Ketoacyl_synth_C"/>
</dbReference>
<feature type="domain" description="Ketosynthase family 3 (KS3)" evidence="4">
    <location>
        <begin position="1"/>
        <end position="406"/>
    </location>
</feature>
<dbReference type="Proteomes" id="UP000236732">
    <property type="component" value="Unassembled WGS sequence"/>
</dbReference>
<dbReference type="PROSITE" id="PS52004">
    <property type="entry name" value="KS3_2"/>
    <property type="match status" value="1"/>
</dbReference>
<dbReference type="Gene3D" id="3.40.47.10">
    <property type="match status" value="1"/>
</dbReference>
<evidence type="ECO:0000256" key="1">
    <source>
        <dbReference type="ARBA" id="ARBA00008467"/>
    </source>
</evidence>
<evidence type="ECO:0000256" key="3">
    <source>
        <dbReference type="RuleBase" id="RU003694"/>
    </source>
</evidence>
<dbReference type="InterPro" id="IPR000794">
    <property type="entry name" value="Beta-ketoacyl_synthase"/>
</dbReference>